<sequence length="233" mass="26896">MLRIFGLFILLISPSLVTSQSMLIDTGGDVAGRGAGLIETSPVIINETYKGTPYLNEDYSVISINKIEGETFSARFNAAADAMEILVKDGKAYNLSRDTNLEVTFLISNKKYRVFYYKNENNSNRNGYFVVLNDDDIKLLKKEIIKFHDEKLATNSYDSARPAEFKREKDKYYFLLKDQIYVTEVPKRKKDLVYALNLDSEKKDKVEKFMKKNRIKTNKEEGLIELFNYINTL</sequence>
<keyword evidence="3" id="KW-1185">Reference proteome</keyword>
<dbReference type="EMBL" id="QPIG01000001">
    <property type="protein sequence ID" value="RCU58353.1"/>
    <property type="molecule type" value="Genomic_DNA"/>
</dbReference>
<dbReference type="AlphaFoldDB" id="A0A368P7H1"/>
<proteinExistence type="predicted"/>
<evidence type="ECO:0000313" key="3">
    <source>
        <dbReference type="Proteomes" id="UP000252249"/>
    </source>
</evidence>
<evidence type="ECO:0000313" key="2">
    <source>
        <dbReference type="EMBL" id="RCU58353.1"/>
    </source>
</evidence>
<dbReference type="Proteomes" id="UP000252249">
    <property type="component" value="Unassembled WGS sequence"/>
</dbReference>
<comment type="caution">
    <text evidence="2">The sequence shown here is derived from an EMBL/GenBank/DDBJ whole genome shotgun (WGS) entry which is preliminary data.</text>
</comment>
<feature type="chain" id="PRO_5016859316" description="DUF4369 domain-containing protein" evidence="1">
    <location>
        <begin position="20"/>
        <end position="233"/>
    </location>
</feature>
<organism evidence="2 3">
    <name type="scientific">Oceanihabitans sediminis</name>
    <dbReference type="NCBI Taxonomy" id="1812012"/>
    <lineage>
        <taxon>Bacteria</taxon>
        <taxon>Pseudomonadati</taxon>
        <taxon>Bacteroidota</taxon>
        <taxon>Flavobacteriia</taxon>
        <taxon>Flavobacteriales</taxon>
        <taxon>Flavobacteriaceae</taxon>
        <taxon>Oceanihabitans</taxon>
    </lineage>
</organism>
<keyword evidence="1" id="KW-0732">Signal</keyword>
<accession>A0A368P7H1</accession>
<evidence type="ECO:0000256" key="1">
    <source>
        <dbReference type="SAM" id="SignalP"/>
    </source>
</evidence>
<evidence type="ECO:0008006" key="4">
    <source>
        <dbReference type="Google" id="ProtNLM"/>
    </source>
</evidence>
<feature type="signal peptide" evidence="1">
    <location>
        <begin position="1"/>
        <end position="19"/>
    </location>
</feature>
<reference evidence="2 3" key="1">
    <citation type="submission" date="2018-07" db="EMBL/GenBank/DDBJ databases">
        <title>Oceanihabitans testaceum sp. nov., isolated from marine sediment.</title>
        <authorList>
            <person name="Li C.-M."/>
        </authorList>
    </citation>
    <scope>NUCLEOTIDE SEQUENCE [LARGE SCALE GENOMIC DNA]</scope>
    <source>
        <strain evidence="2 3">S9-10</strain>
    </source>
</reference>
<gene>
    <name evidence="2" type="ORF">DU428_02970</name>
</gene>
<protein>
    <recommendedName>
        <fullName evidence="4">DUF4369 domain-containing protein</fullName>
    </recommendedName>
</protein>
<dbReference type="RefSeq" id="WP_072347808.1">
    <property type="nucleotide sequence ID" value="NZ_JAWVXR010000001.1"/>
</dbReference>
<dbReference type="OrthoDB" id="978006at2"/>
<name>A0A368P7H1_9FLAO</name>